<dbReference type="OrthoDB" id="10260285at2759"/>
<evidence type="ECO:0000313" key="6">
    <source>
        <dbReference type="Proteomes" id="UP000449547"/>
    </source>
</evidence>
<comment type="caution">
    <text evidence="5">The sequence shown here is derived from an EMBL/GenBank/DDBJ whole genome shotgun (WGS) entry which is preliminary data.</text>
</comment>
<dbReference type="Proteomes" id="UP000449547">
    <property type="component" value="Unassembled WGS sequence"/>
</dbReference>
<protein>
    <submittedName>
        <fullName evidence="5">Uncharacterized protein</fullName>
    </submittedName>
</protein>
<evidence type="ECO:0000313" key="5">
    <source>
        <dbReference type="EMBL" id="KAA8897944.1"/>
    </source>
</evidence>
<dbReference type="AlphaFoldDB" id="A0A642UF97"/>
<dbReference type="Pfam" id="PF03985">
    <property type="entry name" value="Paf1"/>
    <property type="match status" value="1"/>
</dbReference>
<dbReference type="PANTHER" id="PTHR23188">
    <property type="entry name" value="RNA POLYMERASE II-ASSOCIATED FACTOR 1 HOMOLOG"/>
    <property type="match status" value="1"/>
</dbReference>
<gene>
    <name evidence="5" type="ORF">DIURU_004797</name>
</gene>
<dbReference type="PANTHER" id="PTHR23188:SF12">
    <property type="entry name" value="RNA POLYMERASE II-ASSOCIATED FACTOR 1 HOMOLOG"/>
    <property type="match status" value="1"/>
</dbReference>
<dbReference type="GO" id="GO:0000993">
    <property type="term" value="F:RNA polymerase II complex binding"/>
    <property type="evidence" value="ECO:0007669"/>
    <property type="project" value="TreeGrafter"/>
</dbReference>
<keyword evidence="6" id="KW-1185">Reference proteome</keyword>
<dbReference type="InterPro" id="IPR007133">
    <property type="entry name" value="RNA_pol_II-assoc_Paf1"/>
</dbReference>
<evidence type="ECO:0000256" key="2">
    <source>
        <dbReference type="ARBA" id="ARBA00007560"/>
    </source>
</evidence>
<feature type="compositionally biased region" description="Polar residues" evidence="4">
    <location>
        <begin position="86"/>
        <end position="95"/>
    </location>
</feature>
<feature type="compositionally biased region" description="Acidic residues" evidence="4">
    <location>
        <begin position="376"/>
        <end position="390"/>
    </location>
</feature>
<accession>A0A642UF97</accession>
<name>A0A642UF97_DIURU</name>
<comment type="similarity">
    <text evidence="2">Belongs to the PAF1 family.</text>
</comment>
<dbReference type="GO" id="GO:0016593">
    <property type="term" value="C:Cdc73/Paf1 complex"/>
    <property type="evidence" value="ECO:0007669"/>
    <property type="project" value="InterPro"/>
</dbReference>
<dbReference type="GeneID" id="54783448"/>
<evidence type="ECO:0000256" key="3">
    <source>
        <dbReference type="ARBA" id="ARBA00023242"/>
    </source>
</evidence>
<keyword evidence="3" id="KW-0539">Nucleus</keyword>
<sequence>MSKPVRQDYIAKVRYQNSLPPPPLNPKFLKYGLTEPTSQKREGEQLMSSLFRKENFKTFIAHPDEEFGMHLNPINNPGYLDEDDSSAISGSQQKEVTLHDDDRELLRDAGISQMNKKELEVSFLRRTEYISEKSTLPQSAASDLKQKNEEDTDPASQLQMIEESFDRAHETLHNLEKLHHPRRKQLKAKATWPLLPDTAQSDSKFLNVKFIGSASIMRELGNKYDEHRNQLESAIFRPITSPDGEWISLFEVEADQADDLKSRLHSQEKEQPERSDEHTYTFKHHKNYDVKFTPAQQQNEELAIKFATAGPKSTKRKCAYYYPIKGRVDLKKYRASTNTEINKFLAKSTMDQINFTLREPSTDELKKIDAVRSEYDPMEYEAEDDEEDDLSEHLNKE</sequence>
<dbReference type="VEuPathDB" id="FungiDB:DIURU_004797"/>
<feature type="region of interest" description="Disordered" evidence="4">
    <location>
        <begin position="372"/>
        <end position="397"/>
    </location>
</feature>
<feature type="region of interest" description="Disordered" evidence="4">
    <location>
        <begin position="78"/>
        <end position="99"/>
    </location>
</feature>
<dbReference type="OMA" id="LVCRIKY"/>
<feature type="region of interest" description="Disordered" evidence="4">
    <location>
        <begin position="134"/>
        <end position="155"/>
    </location>
</feature>
<evidence type="ECO:0000256" key="1">
    <source>
        <dbReference type="ARBA" id="ARBA00004123"/>
    </source>
</evidence>
<dbReference type="RefSeq" id="XP_034010201.1">
    <property type="nucleotide sequence ID" value="XM_034157709.1"/>
</dbReference>
<comment type="subcellular location">
    <subcellularLocation>
        <location evidence="1">Nucleus</location>
    </subcellularLocation>
</comment>
<dbReference type="GO" id="GO:0003682">
    <property type="term" value="F:chromatin binding"/>
    <property type="evidence" value="ECO:0007669"/>
    <property type="project" value="TreeGrafter"/>
</dbReference>
<evidence type="ECO:0000256" key="4">
    <source>
        <dbReference type="SAM" id="MobiDB-lite"/>
    </source>
</evidence>
<reference evidence="5 6" key="1">
    <citation type="submission" date="2019-07" db="EMBL/GenBank/DDBJ databases">
        <title>Genome assembly of two rare yeast pathogens: Diutina rugosa and Trichomonascus ciferrii.</title>
        <authorList>
            <person name="Mixao V."/>
            <person name="Saus E."/>
            <person name="Hansen A."/>
            <person name="Lass-Flor C."/>
            <person name="Gabaldon T."/>
        </authorList>
    </citation>
    <scope>NUCLEOTIDE SEQUENCE [LARGE SCALE GENOMIC DNA]</scope>
    <source>
        <strain evidence="5 6">CBS 613</strain>
    </source>
</reference>
<proteinExistence type="inferred from homology"/>
<dbReference type="GO" id="GO:0006368">
    <property type="term" value="P:transcription elongation by RNA polymerase II"/>
    <property type="evidence" value="ECO:0007669"/>
    <property type="project" value="InterPro"/>
</dbReference>
<organism evidence="5 6">
    <name type="scientific">Diutina rugosa</name>
    <name type="common">Yeast</name>
    <name type="synonym">Candida rugosa</name>
    <dbReference type="NCBI Taxonomy" id="5481"/>
    <lineage>
        <taxon>Eukaryota</taxon>
        <taxon>Fungi</taxon>
        <taxon>Dikarya</taxon>
        <taxon>Ascomycota</taxon>
        <taxon>Saccharomycotina</taxon>
        <taxon>Pichiomycetes</taxon>
        <taxon>Debaryomycetaceae</taxon>
        <taxon>Diutina</taxon>
    </lineage>
</organism>
<dbReference type="EMBL" id="SWFT01000149">
    <property type="protein sequence ID" value="KAA8897944.1"/>
    <property type="molecule type" value="Genomic_DNA"/>
</dbReference>